<sequence length="730" mass="82654">MKRLLRFFANPTNLYCRLPERIVAISRSRAEIETTKGNYSKQRDFIIGCICSELSLNLFACRLLETLVIDQIRATEDFQSGSNERLRARLCWDQSTALAGSKHDRVPQQKPTAMKVAPHYFRRGEKSSPSIYSAARSLSRYPAAIVISWTLIMACAVTRTAHAFTTGGEHPCTYDFELQTSTMKISCPGSPSTVNVYADTASLQAQDLTDARNFPLGTPGGGRGRGRESQQNYRGHQHRSGTGDPYYPFVWNASKRLDEARRSLTGYSSSLESVSVKLAEGKINLDSDMDKLRRDTDTADQLKQHIVAAMTNQFNFMRSLIVNRNQDLQNLVDSLNLLVEVTSEGLHKARDSHRMTLDRVDYLNDTLVSVRKMLNSELRKKDKRRRRANKEGKKAKPKELCPKEISAIGAGTYMDMKYTVGSYMIQSNNPNQYRSVYVMEGSGPQDELEVFDTPQDVAFDIPAHYIPLPYMCSGTGHAVYRRHLYCHQHGTDLIVKFHLKRYDIIADLPLPGAGYSNTFPYTSGENTDVDLAVDEFGLWAIYATNDSAGKVVITKIDHKHMELGKTWMTSYPKNSLGNAFMICGTLYATDSHRDVPTFIRYVFNTETGEEQLLDKGEMPFLNSALVGRPNVFAHRRKVAKSDDGGESPRKIRAARRAKRDRRARWRSYRADGTGTRKEPMESTRQKPREKPPAARESNSVMLSYDFRTSSLLSWNDGRLETFPIYFRDGD</sequence>
<feature type="region of interest" description="Disordered" evidence="4">
    <location>
        <begin position="378"/>
        <end position="397"/>
    </location>
</feature>
<evidence type="ECO:0000256" key="2">
    <source>
        <dbReference type="ARBA" id="ARBA00022525"/>
    </source>
</evidence>
<dbReference type="AlphaFoldDB" id="A0AAE0YMF5"/>
<dbReference type="PANTHER" id="PTHR23192">
    <property type="entry name" value="OLFACTOMEDIN-RELATED"/>
    <property type="match status" value="1"/>
</dbReference>
<feature type="domain" description="Olfactomedin-like" evidence="5">
    <location>
        <begin position="400"/>
        <end position="728"/>
    </location>
</feature>
<feature type="region of interest" description="Disordered" evidence="4">
    <location>
        <begin position="211"/>
        <end position="239"/>
    </location>
</feature>
<accession>A0AAE0YMF5</accession>
<dbReference type="SMART" id="SM00284">
    <property type="entry name" value="OLF"/>
    <property type="match status" value="1"/>
</dbReference>
<feature type="compositionally biased region" description="Basic residues" evidence="4">
    <location>
        <begin position="650"/>
        <end position="667"/>
    </location>
</feature>
<keyword evidence="2" id="KW-0964">Secreted</keyword>
<name>A0AAE0YMF5_9GAST</name>
<dbReference type="Proteomes" id="UP001283361">
    <property type="component" value="Unassembled WGS sequence"/>
</dbReference>
<feature type="region of interest" description="Disordered" evidence="4">
    <location>
        <begin position="637"/>
        <end position="700"/>
    </location>
</feature>
<keyword evidence="3" id="KW-1015">Disulfide bond</keyword>
<dbReference type="GO" id="GO:0007165">
    <property type="term" value="P:signal transduction"/>
    <property type="evidence" value="ECO:0007669"/>
    <property type="project" value="TreeGrafter"/>
</dbReference>
<evidence type="ECO:0000256" key="1">
    <source>
        <dbReference type="ARBA" id="ARBA00004613"/>
    </source>
</evidence>
<keyword evidence="7" id="KW-1185">Reference proteome</keyword>
<feature type="disulfide bond" evidence="3">
    <location>
        <begin position="401"/>
        <end position="583"/>
    </location>
</feature>
<comment type="caution">
    <text evidence="6">The sequence shown here is derived from an EMBL/GenBank/DDBJ whole genome shotgun (WGS) entry which is preliminary data.</text>
</comment>
<proteinExistence type="predicted"/>
<dbReference type="InterPro" id="IPR050605">
    <property type="entry name" value="Olfactomedin-like_domain"/>
</dbReference>
<dbReference type="PANTHER" id="PTHR23192:SF87">
    <property type="entry name" value="AMASSIN-3"/>
    <property type="match status" value="1"/>
</dbReference>
<reference evidence="6" key="1">
    <citation type="journal article" date="2023" name="G3 (Bethesda)">
        <title>A reference genome for the long-term kleptoplast-retaining sea slug Elysia crispata morphotype clarki.</title>
        <authorList>
            <person name="Eastman K.E."/>
            <person name="Pendleton A.L."/>
            <person name="Shaikh M.A."/>
            <person name="Suttiyut T."/>
            <person name="Ogas R."/>
            <person name="Tomko P."/>
            <person name="Gavelis G."/>
            <person name="Widhalm J.R."/>
            <person name="Wisecaver J.H."/>
        </authorList>
    </citation>
    <scope>NUCLEOTIDE SEQUENCE</scope>
    <source>
        <strain evidence="6">ECLA1</strain>
    </source>
</reference>
<dbReference type="GO" id="GO:0005615">
    <property type="term" value="C:extracellular space"/>
    <property type="evidence" value="ECO:0007669"/>
    <property type="project" value="TreeGrafter"/>
</dbReference>
<dbReference type="InterPro" id="IPR003112">
    <property type="entry name" value="Olfac-like_dom"/>
</dbReference>
<evidence type="ECO:0000256" key="3">
    <source>
        <dbReference type="PROSITE-ProRule" id="PRU00446"/>
    </source>
</evidence>
<organism evidence="6 7">
    <name type="scientific">Elysia crispata</name>
    <name type="common">lettuce slug</name>
    <dbReference type="NCBI Taxonomy" id="231223"/>
    <lineage>
        <taxon>Eukaryota</taxon>
        <taxon>Metazoa</taxon>
        <taxon>Spiralia</taxon>
        <taxon>Lophotrochozoa</taxon>
        <taxon>Mollusca</taxon>
        <taxon>Gastropoda</taxon>
        <taxon>Heterobranchia</taxon>
        <taxon>Euthyneura</taxon>
        <taxon>Panpulmonata</taxon>
        <taxon>Sacoglossa</taxon>
        <taxon>Placobranchoidea</taxon>
        <taxon>Plakobranchidae</taxon>
        <taxon>Elysia</taxon>
    </lineage>
</organism>
<feature type="compositionally biased region" description="Basic and acidic residues" evidence="4">
    <location>
        <begin position="639"/>
        <end position="649"/>
    </location>
</feature>
<dbReference type="EMBL" id="JAWDGP010005910">
    <property type="protein sequence ID" value="KAK3750074.1"/>
    <property type="molecule type" value="Genomic_DNA"/>
</dbReference>
<feature type="compositionally biased region" description="Basic and acidic residues" evidence="4">
    <location>
        <begin position="674"/>
        <end position="693"/>
    </location>
</feature>
<comment type="subcellular location">
    <subcellularLocation>
        <location evidence="1">Secreted</location>
    </subcellularLocation>
</comment>
<protein>
    <recommendedName>
        <fullName evidence="5">Olfactomedin-like domain-containing protein</fullName>
    </recommendedName>
</protein>
<evidence type="ECO:0000313" key="6">
    <source>
        <dbReference type="EMBL" id="KAK3750074.1"/>
    </source>
</evidence>
<dbReference type="Pfam" id="PF02191">
    <property type="entry name" value="OLF"/>
    <property type="match status" value="1"/>
</dbReference>
<gene>
    <name evidence="6" type="ORF">RRG08_018371</name>
</gene>
<evidence type="ECO:0000259" key="5">
    <source>
        <dbReference type="PROSITE" id="PS51132"/>
    </source>
</evidence>
<evidence type="ECO:0000256" key="4">
    <source>
        <dbReference type="SAM" id="MobiDB-lite"/>
    </source>
</evidence>
<dbReference type="PROSITE" id="PS51132">
    <property type="entry name" value="OLF"/>
    <property type="match status" value="1"/>
</dbReference>
<evidence type="ECO:0000313" key="7">
    <source>
        <dbReference type="Proteomes" id="UP001283361"/>
    </source>
</evidence>